<keyword evidence="3" id="KW-0378">Hydrolase</keyword>
<accession>A0A4R6YQH1</accession>
<dbReference type="SMART" id="SM00191">
    <property type="entry name" value="Int_alpha"/>
    <property type="match status" value="5"/>
</dbReference>
<dbReference type="InterPro" id="IPR000413">
    <property type="entry name" value="Integrin_alpha"/>
</dbReference>
<evidence type="ECO:0000256" key="3">
    <source>
        <dbReference type="ARBA" id="ARBA00022801"/>
    </source>
</evidence>
<gene>
    <name evidence="6" type="ORF">DFR29_114175</name>
</gene>
<name>A0A4R6YQH1_9GAMM</name>
<dbReference type="EMBL" id="SNZH01000014">
    <property type="protein sequence ID" value="TDR40123.1"/>
    <property type="molecule type" value="Genomic_DNA"/>
</dbReference>
<dbReference type="GO" id="GO:0016787">
    <property type="term" value="F:hydrolase activity"/>
    <property type="evidence" value="ECO:0007669"/>
    <property type="project" value="UniProtKB-KW"/>
</dbReference>
<evidence type="ECO:0000313" key="7">
    <source>
        <dbReference type="Proteomes" id="UP000295293"/>
    </source>
</evidence>
<dbReference type="InterPro" id="IPR013519">
    <property type="entry name" value="Int_alpha_beta-p"/>
</dbReference>
<dbReference type="OrthoDB" id="5950491at2"/>
<proteinExistence type="predicted"/>
<reference evidence="6 7" key="1">
    <citation type="submission" date="2019-03" db="EMBL/GenBank/DDBJ databases">
        <title>Genomic Encyclopedia of Type Strains, Phase IV (KMG-IV): sequencing the most valuable type-strain genomes for metagenomic binning, comparative biology and taxonomic classification.</title>
        <authorList>
            <person name="Goeker M."/>
        </authorList>
    </citation>
    <scope>NUCLEOTIDE SEQUENCE [LARGE SCALE GENOMIC DNA]</scope>
    <source>
        <strain evidence="6 7">DSM 21667</strain>
    </source>
</reference>
<evidence type="ECO:0000313" key="6">
    <source>
        <dbReference type="EMBL" id="TDR40123.1"/>
    </source>
</evidence>
<dbReference type="GO" id="GO:0008305">
    <property type="term" value="C:integrin complex"/>
    <property type="evidence" value="ECO:0007669"/>
    <property type="project" value="InterPro"/>
</dbReference>
<dbReference type="PRINTS" id="PR01185">
    <property type="entry name" value="INTEGRINA"/>
</dbReference>
<dbReference type="PANTHER" id="PTHR23221:SF7">
    <property type="entry name" value="PHOSPHATIDYLINOSITOL-GLYCAN-SPECIFIC PHOSPHOLIPASE D"/>
    <property type="match status" value="1"/>
</dbReference>
<dbReference type="PROSITE" id="PS51470">
    <property type="entry name" value="FG_GAP"/>
    <property type="match status" value="2"/>
</dbReference>
<feature type="signal peptide" evidence="5">
    <location>
        <begin position="1"/>
        <end position="20"/>
    </location>
</feature>
<dbReference type="Pfam" id="PF01839">
    <property type="entry name" value="FG-GAP"/>
    <property type="match status" value="4"/>
</dbReference>
<comment type="caution">
    <text evidence="6">The sequence shown here is derived from an EMBL/GenBank/DDBJ whole genome shotgun (WGS) entry which is preliminary data.</text>
</comment>
<dbReference type="GO" id="GO:0007155">
    <property type="term" value="P:cell adhesion"/>
    <property type="evidence" value="ECO:0007669"/>
    <property type="project" value="InterPro"/>
</dbReference>
<dbReference type="RefSeq" id="WP_133820608.1">
    <property type="nucleotide sequence ID" value="NZ_SNZH01000014.1"/>
</dbReference>
<keyword evidence="2" id="KW-0677">Repeat</keyword>
<dbReference type="PANTHER" id="PTHR23221">
    <property type="entry name" value="GLYCOSYLPHOSPHATIDYLINOSITOL PHOSPHOLIPASE D"/>
    <property type="match status" value="1"/>
</dbReference>
<evidence type="ECO:0000256" key="2">
    <source>
        <dbReference type="ARBA" id="ARBA00022737"/>
    </source>
</evidence>
<protein>
    <submittedName>
        <fullName evidence="6">FG-GAP repeat protein</fullName>
    </submittedName>
</protein>
<evidence type="ECO:0000256" key="1">
    <source>
        <dbReference type="ARBA" id="ARBA00022729"/>
    </source>
</evidence>
<dbReference type="InterPro" id="IPR028994">
    <property type="entry name" value="Integrin_alpha_N"/>
</dbReference>
<feature type="chain" id="PRO_5020917210" evidence="5">
    <location>
        <begin position="21"/>
        <end position="494"/>
    </location>
</feature>
<evidence type="ECO:0000256" key="4">
    <source>
        <dbReference type="ARBA" id="ARBA00023180"/>
    </source>
</evidence>
<dbReference type="SUPFAM" id="SSF69318">
    <property type="entry name" value="Integrin alpha N-terminal domain"/>
    <property type="match status" value="2"/>
</dbReference>
<dbReference type="Gene3D" id="2.130.10.130">
    <property type="entry name" value="Integrin alpha, N-terminal"/>
    <property type="match status" value="3"/>
</dbReference>
<organism evidence="6 7">
    <name type="scientific">Tahibacter aquaticus</name>
    <dbReference type="NCBI Taxonomy" id="520092"/>
    <lineage>
        <taxon>Bacteria</taxon>
        <taxon>Pseudomonadati</taxon>
        <taxon>Pseudomonadota</taxon>
        <taxon>Gammaproteobacteria</taxon>
        <taxon>Lysobacterales</taxon>
        <taxon>Rhodanobacteraceae</taxon>
        <taxon>Tahibacter</taxon>
    </lineage>
</organism>
<keyword evidence="4" id="KW-0325">Glycoprotein</keyword>
<dbReference type="InterPro" id="IPR013517">
    <property type="entry name" value="FG-GAP"/>
</dbReference>
<evidence type="ECO:0000256" key="5">
    <source>
        <dbReference type="SAM" id="SignalP"/>
    </source>
</evidence>
<keyword evidence="7" id="KW-1185">Reference proteome</keyword>
<dbReference type="AlphaFoldDB" id="A0A4R6YQH1"/>
<keyword evidence="1 5" id="KW-0732">Signal</keyword>
<sequence>MSRLVACIVVSLLPVSAALAEYALGPIGNTTLKNPIASTTQYGYGATSGDVDGDGIDDLIVSPNGGTALRILRGAPWTVGTGGALIKFFSTTFETGTGFRGNTIITGDFDGDGRDEIAFGNPSYSASVPSGGRAYVARRDNAGVWDVVTTIQQGSNGYPGVHEAGDSFGNTLAAGDFDNDGYDDLAIGSLNEAVGTVDEAGAVMIEYGTASGITSARGTLVTRNSDGLTFDPLEGDRFGYSLASGDFDADGYDDLAIGATGARCTDGTTKGGAVIVMYGSASGIVTTRSRIFRPGVGAMLGTCASSTQFGFDLQAAPFDSGLTTDLAIGTYADAVHVVYAGDTGGLTTTGNQRFTPADIPGASSGGRFGSKLASGRLRRSTTGLIFGRASLVIGAPGEAANGLDESGSVAILHATASGLTTTGAERWTRSAARNIGAPAVDDRYGSSLATGDYNDDGTVDLAIGVPYYDDGATADDGAVEVLYGSELIFRDGFQ</sequence>
<dbReference type="Proteomes" id="UP000295293">
    <property type="component" value="Unassembled WGS sequence"/>
</dbReference>